<protein>
    <submittedName>
        <fullName evidence="1">Uncharacterized protein</fullName>
    </submittedName>
</protein>
<evidence type="ECO:0000313" key="1">
    <source>
        <dbReference type="EMBL" id="KAG0468311.1"/>
    </source>
</evidence>
<comment type="caution">
    <text evidence="1">The sequence shown here is derived from an EMBL/GenBank/DDBJ whole genome shotgun (WGS) entry which is preliminary data.</text>
</comment>
<dbReference type="AlphaFoldDB" id="A0A835UQR8"/>
<accession>A0A835UQR8</accession>
<name>A0A835UQR8_VANPL</name>
<sequence>MDSFGGYGPPPIVCRGGMTNGMVLRSTKEVENQKANIKHRVYIKDILGPGENFTSVGQIIMGEKQFKTCIAMAIINA</sequence>
<dbReference type="EMBL" id="JADCNM010000009">
    <property type="protein sequence ID" value="KAG0468311.1"/>
    <property type="molecule type" value="Genomic_DNA"/>
</dbReference>
<dbReference type="Proteomes" id="UP000639772">
    <property type="component" value="Chromosome 9"/>
</dbReference>
<gene>
    <name evidence="1" type="ORF">HPP92_017639</name>
</gene>
<reference evidence="1 2" key="1">
    <citation type="journal article" date="2020" name="Nat. Food">
        <title>A phased Vanilla planifolia genome enables genetic improvement of flavour and production.</title>
        <authorList>
            <person name="Hasing T."/>
            <person name="Tang H."/>
            <person name="Brym M."/>
            <person name="Khazi F."/>
            <person name="Huang T."/>
            <person name="Chambers A.H."/>
        </authorList>
    </citation>
    <scope>NUCLEOTIDE SEQUENCE [LARGE SCALE GENOMIC DNA]</scope>
    <source>
        <tissue evidence="1">Leaf</tissue>
    </source>
</reference>
<evidence type="ECO:0000313" key="2">
    <source>
        <dbReference type="Proteomes" id="UP000639772"/>
    </source>
</evidence>
<proteinExistence type="predicted"/>
<organism evidence="1 2">
    <name type="scientific">Vanilla planifolia</name>
    <name type="common">Vanilla</name>
    <dbReference type="NCBI Taxonomy" id="51239"/>
    <lineage>
        <taxon>Eukaryota</taxon>
        <taxon>Viridiplantae</taxon>
        <taxon>Streptophyta</taxon>
        <taxon>Embryophyta</taxon>
        <taxon>Tracheophyta</taxon>
        <taxon>Spermatophyta</taxon>
        <taxon>Magnoliopsida</taxon>
        <taxon>Liliopsida</taxon>
        <taxon>Asparagales</taxon>
        <taxon>Orchidaceae</taxon>
        <taxon>Vanilloideae</taxon>
        <taxon>Vanilleae</taxon>
        <taxon>Vanilla</taxon>
    </lineage>
</organism>